<dbReference type="PANTHER" id="PTHR34220">
    <property type="entry name" value="SENSOR HISTIDINE KINASE YPDA"/>
    <property type="match status" value="1"/>
</dbReference>
<dbReference type="GO" id="GO:0016020">
    <property type="term" value="C:membrane"/>
    <property type="evidence" value="ECO:0007669"/>
    <property type="project" value="InterPro"/>
</dbReference>
<keyword evidence="1" id="KW-0812">Transmembrane</keyword>
<evidence type="ECO:0000259" key="2">
    <source>
        <dbReference type="Pfam" id="PF06580"/>
    </source>
</evidence>
<feature type="transmembrane region" description="Helical" evidence="1">
    <location>
        <begin position="68"/>
        <end position="86"/>
    </location>
</feature>
<dbReference type="InterPro" id="IPR010559">
    <property type="entry name" value="Sig_transdc_His_kin_internal"/>
</dbReference>
<feature type="transmembrane region" description="Helical" evidence="1">
    <location>
        <begin position="107"/>
        <end position="126"/>
    </location>
</feature>
<feature type="transmembrane region" description="Helical" evidence="1">
    <location>
        <begin position="36"/>
        <end position="56"/>
    </location>
</feature>
<feature type="transmembrane region" description="Helical" evidence="1">
    <location>
        <begin position="158"/>
        <end position="179"/>
    </location>
</feature>
<protein>
    <recommendedName>
        <fullName evidence="2">Signal transduction histidine kinase internal region domain-containing protein</fullName>
    </recommendedName>
</protein>
<proteinExistence type="predicted"/>
<evidence type="ECO:0000256" key="1">
    <source>
        <dbReference type="SAM" id="Phobius"/>
    </source>
</evidence>
<gene>
    <name evidence="3" type="ORF">EOE67_06045</name>
</gene>
<dbReference type="GO" id="GO:0000155">
    <property type="term" value="F:phosphorelay sensor kinase activity"/>
    <property type="evidence" value="ECO:0007669"/>
    <property type="project" value="InterPro"/>
</dbReference>
<accession>A0A437R1J5</accession>
<evidence type="ECO:0000313" key="3">
    <source>
        <dbReference type="EMBL" id="RVU40603.1"/>
    </source>
</evidence>
<comment type="caution">
    <text evidence="3">The sequence shown here is derived from an EMBL/GenBank/DDBJ whole genome shotgun (WGS) entry which is preliminary data.</text>
</comment>
<dbReference type="InterPro" id="IPR050640">
    <property type="entry name" value="Bact_2-comp_sensor_kinase"/>
</dbReference>
<dbReference type="SUPFAM" id="SSF55874">
    <property type="entry name" value="ATPase domain of HSP90 chaperone/DNA topoisomerase II/histidine kinase"/>
    <property type="match status" value="1"/>
</dbReference>
<keyword evidence="4" id="KW-1185">Reference proteome</keyword>
<dbReference type="EMBL" id="SACS01000004">
    <property type="protein sequence ID" value="RVU40603.1"/>
    <property type="molecule type" value="Genomic_DNA"/>
</dbReference>
<name>A0A437R1J5_9GAMM</name>
<evidence type="ECO:0000313" key="4">
    <source>
        <dbReference type="Proteomes" id="UP000283077"/>
    </source>
</evidence>
<keyword evidence="1" id="KW-1133">Transmembrane helix</keyword>
<reference evidence="3 4" key="1">
    <citation type="submission" date="2019-01" db="EMBL/GenBank/DDBJ databases">
        <authorList>
            <person name="Chen W.-M."/>
        </authorList>
    </citation>
    <scope>NUCLEOTIDE SEQUENCE [LARGE SCALE GENOMIC DNA]</scope>
    <source>
        <strain evidence="3 4">KYPC3</strain>
    </source>
</reference>
<dbReference type="Proteomes" id="UP000283077">
    <property type="component" value="Unassembled WGS sequence"/>
</dbReference>
<dbReference type="PANTHER" id="PTHR34220:SF7">
    <property type="entry name" value="SENSOR HISTIDINE KINASE YPDA"/>
    <property type="match status" value="1"/>
</dbReference>
<dbReference type="Pfam" id="PF06580">
    <property type="entry name" value="His_kinase"/>
    <property type="match status" value="1"/>
</dbReference>
<feature type="domain" description="Signal transduction histidine kinase internal region" evidence="2">
    <location>
        <begin position="196"/>
        <end position="274"/>
    </location>
</feature>
<sequence>MPYVMNNNAAQKVSLWQQFRPFWQVSLQASREYKMVTLVTFVLAFAVYYSVMQAMFVDSSFRTQLAVLLRGVLDTTTLILCCHFLLRPYLKLTFIPQGRFGWELVQLVVWLYVLGVLSMLLSYGYGKIPLLKLTDFSSMVFTSAEGEHQMRLDTGTTLLIGGFNQAVVFATWAMAYVMWQSIKSKKQMQIQMQQTQLQQLTNQLSPHFLFNAFNSIRALIYEDRDKAAETVTQLSELFRTHLQAHLRPLSSLAEEWQIAQRYLAIEQVRLEQRLQVQLDFAEQLWQQQIPTLSLLTLVENAVKHGISPNQQPGVLRISSLQLSASRWRLEVQNSYRHQSQQAGTQTGLANLRQRLVLMPGENTLTTNITEPKQGLGQFLVTLELQYD</sequence>
<keyword evidence="1" id="KW-0472">Membrane</keyword>
<organism evidence="3 4">
    <name type="scientific">Rheinheimera riviphila</name>
    <dbReference type="NCBI Taxonomy" id="1834037"/>
    <lineage>
        <taxon>Bacteria</taxon>
        <taxon>Pseudomonadati</taxon>
        <taxon>Pseudomonadota</taxon>
        <taxon>Gammaproteobacteria</taxon>
        <taxon>Chromatiales</taxon>
        <taxon>Chromatiaceae</taxon>
        <taxon>Rheinheimera</taxon>
    </lineage>
</organism>
<dbReference type="AlphaFoldDB" id="A0A437R1J5"/>
<dbReference type="InterPro" id="IPR036890">
    <property type="entry name" value="HATPase_C_sf"/>
</dbReference>
<dbReference type="Gene3D" id="3.30.565.10">
    <property type="entry name" value="Histidine kinase-like ATPase, C-terminal domain"/>
    <property type="match status" value="1"/>
</dbReference>
<dbReference type="OrthoDB" id="2514702at2"/>